<dbReference type="Proteomes" id="UP000031668">
    <property type="component" value="Unassembled WGS sequence"/>
</dbReference>
<protein>
    <submittedName>
        <fullName evidence="2">Uncharacterized protein</fullName>
    </submittedName>
</protein>
<evidence type="ECO:0000256" key="1">
    <source>
        <dbReference type="SAM" id="MobiDB-lite"/>
    </source>
</evidence>
<reference evidence="2 3" key="1">
    <citation type="journal article" date="2014" name="Genome Biol. Evol.">
        <title>The genome of the myxosporean Thelohanellus kitauei shows adaptations to nutrient acquisition within its fish host.</title>
        <authorList>
            <person name="Yang Y."/>
            <person name="Xiong J."/>
            <person name="Zhou Z."/>
            <person name="Huo F."/>
            <person name="Miao W."/>
            <person name="Ran C."/>
            <person name="Liu Y."/>
            <person name="Zhang J."/>
            <person name="Feng J."/>
            <person name="Wang M."/>
            <person name="Wang M."/>
            <person name="Wang L."/>
            <person name="Yao B."/>
        </authorList>
    </citation>
    <scope>NUCLEOTIDE SEQUENCE [LARGE SCALE GENOMIC DNA]</scope>
    <source>
        <strain evidence="2">Wuqing</strain>
    </source>
</reference>
<dbReference type="AlphaFoldDB" id="A0A0C2N447"/>
<organism evidence="2 3">
    <name type="scientific">Thelohanellus kitauei</name>
    <name type="common">Myxosporean</name>
    <dbReference type="NCBI Taxonomy" id="669202"/>
    <lineage>
        <taxon>Eukaryota</taxon>
        <taxon>Metazoa</taxon>
        <taxon>Cnidaria</taxon>
        <taxon>Myxozoa</taxon>
        <taxon>Myxosporea</taxon>
        <taxon>Bivalvulida</taxon>
        <taxon>Platysporina</taxon>
        <taxon>Myxobolidae</taxon>
        <taxon>Thelohanellus</taxon>
    </lineage>
</organism>
<proteinExistence type="predicted"/>
<comment type="caution">
    <text evidence="2">The sequence shown here is derived from an EMBL/GenBank/DDBJ whole genome shotgun (WGS) entry which is preliminary data.</text>
</comment>
<feature type="compositionally biased region" description="Basic and acidic residues" evidence="1">
    <location>
        <begin position="16"/>
        <end position="26"/>
    </location>
</feature>
<dbReference type="InterPro" id="IPR028994">
    <property type="entry name" value="Integrin_alpha_N"/>
</dbReference>
<evidence type="ECO:0000313" key="2">
    <source>
        <dbReference type="EMBL" id="KII68622.1"/>
    </source>
</evidence>
<name>A0A0C2N447_THEKT</name>
<sequence>MNHDLLSTCKPPKTVTIDEEKSDTRPKRQRMPPGFYKESLLFVSMGRRNIDHQTLHDSEDMDRKTSLFGFSIFLNYRQTSVLVSAPGRKSPGQTYGGDLYKCYVRDLQNSCISLLPDDVQDTIGIGTEHVPFLFGSSMLRMNENHIIVRF</sequence>
<dbReference type="EMBL" id="JWZT01002758">
    <property type="protein sequence ID" value="KII68622.1"/>
    <property type="molecule type" value="Genomic_DNA"/>
</dbReference>
<evidence type="ECO:0000313" key="3">
    <source>
        <dbReference type="Proteomes" id="UP000031668"/>
    </source>
</evidence>
<dbReference type="Gene3D" id="2.130.10.130">
    <property type="entry name" value="Integrin alpha, N-terminal"/>
    <property type="match status" value="1"/>
</dbReference>
<feature type="region of interest" description="Disordered" evidence="1">
    <location>
        <begin position="1"/>
        <end position="30"/>
    </location>
</feature>
<gene>
    <name evidence="2" type="ORF">RF11_16464</name>
</gene>
<accession>A0A0C2N447</accession>
<keyword evidence="3" id="KW-1185">Reference proteome</keyword>